<evidence type="ECO:0000313" key="1">
    <source>
        <dbReference type="EMBL" id="QNE22450.1"/>
    </source>
</evidence>
<dbReference type="Proteomes" id="UP000515563">
    <property type="component" value="Chromosome"/>
</dbReference>
<reference evidence="1 2" key="2">
    <citation type="journal article" date="2020" name="Microbiol. Resour. Announc.">
        <title>Antarctic desert soil bacteria exhibit high novel natural product potential, evaluated through long-read genome sequencing and comparative genomics.</title>
        <authorList>
            <person name="Benaud N."/>
            <person name="Edwards R.J."/>
            <person name="Amos T.G."/>
            <person name="D'Agostino P.M."/>
            <person name="Gutierrez-Chavez C."/>
            <person name="Montgomery K."/>
            <person name="Nicetic I."/>
            <person name="Ferrari B.C."/>
        </authorList>
    </citation>
    <scope>NUCLEOTIDE SEQUENCE [LARGE SCALE GENOMIC DNA]</scope>
    <source>
        <strain evidence="1 2">SPB151</strain>
    </source>
</reference>
<name>A0A7G6X885_9ACTN</name>
<dbReference type="KEGG" id="kqi:F1D05_36820"/>
<evidence type="ECO:0000313" key="2">
    <source>
        <dbReference type="Proteomes" id="UP000515563"/>
    </source>
</evidence>
<sequence>MGKGRVSDGTVTDFSDAGQRLLSLASWAAGRRVPTDRYESVLVEDGYRWFDLLETFLSEFGGLVLGERFGPFGDILTIDPELATSGIYRERVEEYEEFLAVELVPVGVAARGHLCVMMSPAGSFYGGFDDFLCYLGDNAFEMIRRIATNEGEVLR</sequence>
<accession>A0A7G6X885</accession>
<organism evidence="1 2">
    <name type="scientific">Kribbella qitaiheensis</name>
    <dbReference type="NCBI Taxonomy" id="1544730"/>
    <lineage>
        <taxon>Bacteria</taxon>
        <taxon>Bacillati</taxon>
        <taxon>Actinomycetota</taxon>
        <taxon>Actinomycetes</taxon>
        <taxon>Propionibacteriales</taxon>
        <taxon>Kribbellaceae</taxon>
        <taxon>Kribbella</taxon>
    </lineage>
</organism>
<dbReference type="InterPro" id="IPR025850">
    <property type="entry name" value="SUKH-3"/>
</dbReference>
<gene>
    <name evidence="1" type="ORF">F1D05_36820</name>
</gene>
<reference evidence="2" key="1">
    <citation type="submission" date="2019-09" db="EMBL/GenBank/DDBJ databases">
        <title>Antimicrobial potential of Antarctic Bacteria.</title>
        <authorList>
            <person name="Benaud N."/>
            <person name="Edwards R.J."/>
            <person name="Ferrari B.C."/>
        </authorList>
    </citation>
    <scope>NUCLEOTIDE SEQUENCE [LARGE SCALE GENOMIC DNA]</scope>
    <source>
        <strain evidence="2">SPB151</strain>
    </source>
</reference>
<evidence type="ECO:0008006" key="3">
    <source>
        <dbReference type="Google" id="ProtNLM"/>
    </source>
</evidence>
<protein>
    <recommendedName>
        <fullName evidence="3">SUKH-3 domain containing protein</fullName>
    </recommendedName>
</protein>
<dbReference type="EMBL" id="CP043661">
    <property type="protein sequence ID" value="QNE22450.1"/>
    <property type="molecule type" value="Genomic_DNA"/>
</dbReference>
<keyword evidence="2" id="KW-1185">Reference proteome</keyword>
<proteinExistence type="predicted"/>
<dbReference type="Pfam" id="PF14433">
    <property type="entry name" value="SUKH-3"/>
    <property type="match status" value="1"/>
</dbReference>
<dbReference type="AlphaFoldDB" id="A0A7G6X885"/>